<dbReference type="InterPro" id="IPR020904">
    <property type="entry name" value="Sc_DH/Rdtase_CS"/>
</dbReference>
<proteinExistence type="inferred from homology"/>
<keyword evidence="3" id="KW-0560">Oxidoreductase</keyword>
<dbReference type="SUPFAM" id="SSF51735">
    <property type="entry name" value="NAD(P)-binding Rossmann-fold domains"/>
    <property type="match status" value="1"/>
</dbReference>
<evidence type="ECO:0000256" key="4">
    <source>
        <dbReference type="RuleBase" id="RU000363"/>
    </source>
</evidence>
<sequence>MAASTFRKLGGVALITGTIQSLISLGAGSGMGRACALNFARAGCKLVLTDVNEAGLDQTIKETRADKDKDRDVVKAVIDIKNLKVGALEELIESIPRKFGRLDYAVNAAAILGRFNPLGDEPLDRIEEVLAVNLTAQIAANRAQIKAMLHPKEPLSVRLPSHPSMDKEEKDRRNAKAKTFKGSIVNFASVCGLKSFPGVVGSYTVSKHGLVGLTRALATQYAHLGIRTNAVCPGYISTPLLWNDLPGVESQMQFIPQGRFGEVEDVADVVSFLCSEEAAYINGSALVVDGALSI</sequence>
<dbReference type="OrthoDB" id="498125at2759"/>
<dbReference type="GO" id="GO:0016616">
    <property type="term" value="F:oxidoreductase activity, acting on the CH-OH group of donors, NAD or NADP as acceptor"/>
    <property type="evidence" value="ECO:0007669"/>
    <property type="project" value="TreeGrafter"/>
</dbReference>
<dbReference type="Gene3D" id="3.40.50.720">
    <property type="entry name" value="NAD(P)-binding Rossmann-like Domain"/>
    <property type="match status" value="1"/>
</dbReference>
<dbReference type="EMBL" id="KV419446">
    <property type="protein sequence ID" value="KZS87624.1"/>
    <property type="molecule type" value="Genomic_DNA"/>
</dbReference>
<dbReference type="CDD" id="cd05233">
    <property type="entry name" value="SDR_c"/>
    <property type="match status" value="1"/>
</dbReference>
<keyword evidence="6" id="KW-1185">Reference proteome</keyword>
<dbReference type="PANTHER" id="PTHR42760:SF133">
    <property type="entry name" value="3-OXOACYL-[ACYL-CARRIER-PROTEIN] REDUCTASE"/>
    <property type="match status" value="1"/>
</dbReference>
<organism evidence="5 6">
    <name type="scientific">Sistotremastrum niveocremeum HHB9708</name>
    <dbReference type="NCBI Taxonomy" id="1314777"/>
    <lineage>
        <taxon>Eukaryota</taxon>
        <taxon>Fungi</taxon>
        <taxon>Dikarya</taxon>
        <taxon>Basidiomycota</taxon>
        <taxon>Agaricomycotina</taxon>
        <taxon>Agaricomycetes</taxon>
        <taxon>Sistotremastrales</taxon>
        <taxon>Sistotremastraceae</taxon>
        <taxon>Sertulicium</taxon>
        <taxon>Sertulicium niveocremeum</taxon>
    </lineage>
</organism>
<evidence type="ECO:0000256" key="1">
    <source>
        <dbReference type="ARBA" id="ARBA00006484"/>
    </source>
</evidence>
<dbReference type="InterPro" id="IPR002347">
    <property type="entry name" value="SDR_fam"/>
</dbReference>
<dbReference type="AlphaFoldDB" id="A0A164NEB7"/>
<dbReference type="Proteomes" id="UP000076722">
    <property type="component" value="Unassembled WGS sequence"/>
</dbReference>
<dbReference type="PROSITE" id="PS00061">
    <property type="entry name" value="ADH_SHORT"/>
    <property type="match status" value="1"/>
</dbReference>
<keyword evidence="2" id="KW-0521">NADP</keyword>
<dbReference type="PRINTS" id="PR00080">
    <property type="entry name" value="SDRFAMILY"/>
</dbReference>
<dbReference type="InterPro" id="IPR036291">
    <property type="entry name" value="NAD(P)-bd_dom_sf"/>
</dbReference>
<gene>
    <name evidence="5" type="ORF">SISNIDRAFT_470775</name>
</gene>
<evidence type="ECO:0000256" key="2">
    <source>
        <dbReference type="ARBA" id="ARBA00022857"/>
    </source>
</evidence>
<reference evidence="5 6" key="1">
    <citation type="journal article" date="2016" name="Mol. Biol. Evol.">
        <title>Comparative Genomics of Early-Diverging Mushroom-Forming Fungi Provides Insights into the Origins of Lignocellulose Decay Capabilities.</title>
        <authorList>
            <person name="Nagy L.G."/>
            <person name="Riley R."/>
            <person name="Tritt A."/>
            <person name="Adam C."/>
            <person name="Daum C."/>
            <person name="Floudas D."/>
            <person name="Sun H."/>
            <person name="Yadav J.S."/>
            <person name="Pangilinan J."/>
            <person name="Larsson K.H."/>
            <person name="Matsuura K."/>
            <person name="Barry K."/>
            <person name="Labutti K."/>
            <person name="Kuo R."/>
            <person name="Ohm R.A."/>
            <person name="Bhattacharya S.S."/>
            <person name="Shirouzu T."/>
            <person name="Yoshinaga Y."/>
            <person name="Martin F.M."/>
            <person name="Grigoriev I.V."/>
            <person name="Hibbett D.S."/>
        </authorList>
    </citation>
    <scope>NUCLEOTIDE SEQUENCE [LARGE SCALE GENOMIC DNA]</scope>
    <source>
        <strain evidence="5 6">HHB9708</strain>
    </source>
</reference>
<accession>A0A164NEB7</accession>
<protein>
    <submittedName>
        <fullName evidence="5">NAD(P)-binding protein</fullName>
    </submittedName>
</protein>
<dbReference type="STRING" id="1314777.A0A164NEB7"/>
<dbReference type="Pfam" id="PF00106">
    <property type="entry name" value="adh_short"/>
    <property type="match status" value="1"/>
</dbReference>
<comment type="similarity">
    <text evidence="1 4">Belongs to the short-chain dehydrogenases/reductases (SDR) family.</text>
</comment>
<evidence type="ECO:0000313" key="5">
    <source>
        <dbReference type="EMBL" id="KZS87624.1"/>
    </source>
</evidence>
<dbReference type="PANTHER" id="PTHR42760">
    <property type="entry name" value="SHORT-CHAIN DEHYDROGENASES/REDUCTASES FAMILY MEMBER"/>
    <property type="match status" value="1"/>
</dbReference>
<evidence type="ECO:0000313" key="6">
    <source>
        <dbReference type="Proteomes" id="UP000076722"/>
    </source>
</evidence>
<name>A0A164NEB7_9AGAM</name>
<dbReference type="PRINTS" id="PR00081">
    <property type="entry name" value="GDHRDH"/>
</dbReference>
<dbReference type="Pfam" id="PF13561">
    <property type="entry name" value="adh_short_C2"/>
    <property type="match status" value="1"/>
</dbReference>
<evidence type="ECO:0000256" key="3">
    <source>
        <dbReference type="ARBA" id="ARBA00023002"/>
    </source>
</evidence>